<proteinExistence type="predicted"/>
<accession>A0A450W1B3</accession>
<name>A0A450W1B3_9GAMM</name>
<dbReference type="AlphaFoldDB" id="A0A450W1B3"/>
<sequence length="160" mass="18737">MVDARSDPPYSPDRSLISLLRSLESEPEEGGTREERLGKRTGWRVSCFLLRCQIFRVMRKARRIAGAVRRISRHVSFCVILVGYSPFTSARSRFVGSRRNLASPRFTKSRNRTRPAPRRETWRVPCSWFLPIPARARNRQRFPRLPECATCRSGRWRCGW</sequence>
<protein>
    <submittedName>
        <fullName evidence="1">Uncharacterized protein</fullName>
    </submittedName>
</protein>
<evidence type="ECO:0000313" key="1">
    <source>
        <dbReference type="EMBL" id="VFK10792.1"/>
    </source>
</evidence>
<gene>
    <name evidence="1" type="ORF">BECKLPF1236B_GA0070989_101610</name>
</gene>
<dbReference type="EMBL" id="CAADFK010000016">
    <property type="protein sequence ID" value="VFK10792.1"/>
    <property type="molecule type" value="Genomic_DNA"/>
</dbReference>
<reference evidence="1" key="1">
    <citation type="submission" date="2019-02" db="EMBL/GenBank/DDBJ databases">
        <authorList>
            <person name="Gruber-Vodicka R. H."/>
            <person name="Seah K. B. B."/>
        </authorList>
    </citation>
    <scope>NUCLEOTIDE SEQUENCE</scope>
    <source>
        <strain evidence="1">BECK_S313</strain>
    </source>
</reference>
<organism evidence="1">
    <name type="scientific">Candidatus Kentrum sp. LPFa</name>
    <dbReference type="NCBI Taxonomy" id="2126335"/>
    <lineage>
        <taxon>Bacteria</taxon>
        <taxon>Pseudomonadati</taxon>
        <taxon>Pseudomonadota</taxon>
        <taxon>Gammaproteobacteria</taxon>
        <taxon>Candidatus Kentrum</taxon>
    </lineage>
</organism>